<dbReference type="Gene3D" id="3.30.420.40">
    <property type="match status" value="2"/>
</dbReference>
<dbReference type="InterPro" id="IPR050696">
    <property type="entry name" value="FtsA/MreB"/>
</dbReference>
<sequence>MQEKDLIYALDIGTRSVIGMLGRQENGRVHILAVEKQPHERRSMLDGQIEDIDQVAATVTQITRRLEADVGRRLTQVCVAAAGRSLRTEHGSSRIELSAPEVIGDEHVQRLTAEAVANAASVLEDGEESAQRMLLVGYTATQLRLDQYPLSKLQGHTGSLLEAEVVATFLPSEVVDSLNAVVRRAGLETASLTLEPIAALNAAIPPQLRLLNLVLVDIGAGTSDIAACRDGSVVGYTMATVAGDEISEALMRAYLIDYDTAERIKTELSGDTMVEFQDVVGFDQAVPAAEILEKADPAISALVGEIARRVLELNGGPPSALFLAGGGSKLAGLCTRVAEALEMDTRRVALAGGHFKTTCFADGIPLDDPEYATPLGIAVSSCLGLISDSSRVFLNDAPARLFRSGQLTLLELLMMNGYSYANLIGRTGKSLSLYVDGKRIAYHGSPPTAAHLAVNGVEVQPSRIIYAGDNIEFVPAVDGEDRAMTAGELAGLLSVEVLYSHGEPLPPDRALRSGDRLTTSPPAPRMVSRRPALSGEEENRTPMEPAAPAAAEPMVAEPVSAGLVPEKPAEPAEPVEETETPQAAPLSGPQSLCLRLNGRELILPPKQDGAPYYLMDLLEHSGLDFDHLSGPVSLLVNGVEGLFQQVIAPGDEVEITQASPKEGEL</sequence>
<dbReference type="SUPFAM" id="SSF53067">
    <property type="entry name" value="Actin-like ATPase domain"/>
    <property type="match status" value="2"/>
</dbReference>
<dbReference type="PANTHER" id="PTHR32432">
    <property type="entry name" value="CELL DIVISION PROTEIN FTSA-RELATED"/>
    <property type="match status" value="1"/>
</dbReference>
<comment type="caution">
    <text evidence="3">The sequence shown here is derived from an EMBL/GenBank/DDBJ whole genome shotgun (WGS) entry which is preliminary data.</text>
</comment>
<evidence type="ECO:0000313" key="3">
    <source>
        <dbReference type="EMBL" id="HIR48021.1"/>
    </source>
</evidence>
<feature type="region of interest" description="Disordered" evidence="1">
    <location>
        <begin position="504"/>
        <end position="588"/>
    </location>
</feature>
<dbReference type="PANTHER" id="PTHR32432:SF3">
    <property type="entry name" value="ETHANOLAMINE UTILIZATION PROTEIN EUTJ"/>
    <property type="match status" value="1"/>
</dbReference>
<dbReference type="Proteomes" id="UP000824242">
    <property type="component" value="Unassembled WGS sequence"/>
</dbReference>
<accession>A0A9D1ANT9</accession>
<dbReference type="InterPro" id="IPR003494">
    <property type="entry name" value="SHS2_FtsA"/>
</dbReference>
<proteinExistence type="predicted"/>
<reference evidence="3" key="1">
    <citation type="submission" date="2020-10" db="EMBL/GenBank/DDBJ databases">
        <authorList>
            <person name="Gilroy R."/>
        </authorList>
    </citation>
    <scope>NUCLEOTIDE SEQUENCE</scope>
    <source>
        <strain evidence="3">ChiSxjej1B13-7958</strain>
    </source>
</reference>
<name>A0A9D1ANT9_9FIRM</name>
<dbReference type="AlphaFoldDB" id="A0A9D1ANT9"/>
<dbReference type="EMBL" id="DVGZ01000110">
    <property type="protein sequence ID" value="HIR48021.1"/>
    <property type="molecule type" value="Genomic_DNA"/>
</dbReference>
<evidence type="ECO:0000259" key="2">
    <source>
        <dbReference type="SMART" id="SM00842"/>
    </source>
</evidence>
<evidence type="ECO:0000256" key="1">
    <source>
        <dbReference type="SAM" id="MobiDB-lite"/>
    </source>
</evidence>
<organism evidence="3 4">
    <name type="scientific">Candidatus Caccousia avicola</name>
    <dbReference type="NCBI Taxonomy" id="2840721"/>
    <lineage>
        <taxon>Bacteria</taxon>
        <taxon>Bacillati</taxon>
        <taxon>Bacillota</taxon>
        <taxon>Clostridia</taxon>
        <taxon>Eubacteriales</taxon>
        <taxon>Oscillospiraceae</taxon>
        <taxon>Oscillospiraceae incertae sedis</taxon>
        <taxon>Candidatus Caccousia</taxon>
    </lineage>
</organism>
<gene>
    <name evidence="3" type="ORF">IAB89_10290</name>
</gene>
<reference evidence="3" key="2">
    <citation type="journal article" date="2021" name="PeerJ">
        <title>Extensive microbial diversity within the chicken gut microbiome revealed by metagenomics and culture.</title>
        <authorList>
            <person name="Gilroy R."/>
            <person name="Ravi A."/>
            <person name="Getino M."/>
            <person name="Pursley I."/>
            <person name="Horton D.L."/>
            <person name="Alikhan N.F."/>
            <person name="Baker D."/>
            <person name="Gharbi K."/>
            <person name="Hall N."/>
            <person name="Watson M."/>
            <person name="Adriaenssens E.M."/>
            <person name="Foster-Nyarko E."/>
            <person name="Jarju S."/>
            <person name="Secka A."/>
            <person name="Antonio M."/>
            <person name="Oren A."/>
            <person name="Chaudhuri R.R."/>
            <person name="La Ragione R."/>
            <person name="Hildebrand F."/>
            <person name="Pallen M.J."/>
        </authorList>
    </citation>
    <scope>NUCLEOTIDE SEQUENCE</scope>
    <source>
        <strain evidence="3">ChiSxjej1B13-7958</strain>
    </source>
</reference>
<dbReference type="SMART" id="SM00842">
    <property type="entry name" value="FtsA"/>
    <property type="match status" value="1"/>
</dbReference>
<dbReference type="CDD" id="cd24004">
    <property type="entry name" value="ASKHA_NBD_PilM-like"/>
    <property type="match status" value="1"/>
</dbReference>
<dbReference type="Pfam" id="PF14450">
    <property type="entry name" value="FtsA"/>
    <property type="match status" value="1"/>
</dbReference>
<feature type="domain" description="SHS2" evidence="2">
    <location>
        <begin position="7"/>
        <end position="203"/>
    </location>
</feature>
<protein>
    <submittedName>
        <fullName evidence="3">Rod shape-determining protein</fullName>
    </submittedName>
</protein>
<feature type="compositionally biased region" description="Low complexity" evidence="1">
    <location>
        <begin position="542"/>
        <end position="559"/>
    </location>
</feature>
<dbReference type="GO" id="GO:0051301">
    <property type="term" value="P:cell division"/>
    <property type="evidence" value="ECO:0007669"/>
    <property type="project" value="InterPro"/>
</dbReference>
<dbReference type="InterPro" id="IPR043129">
    <property type="entry name" value="ATPase_NBD"/>
</dbReference>
<evidence type="ECO:0000313" key="4">
    <source>
        <dbReference type="Proteomes" id="UP000824242"/>
    </source>
</evidence>